<dbReference type="EMBL" id="JAGETX010000004">
    <property type="protein sequence ID" value="MBO3270907.1"/>
    <property type="molecule type" value="Genomic_DNA"/>
</dbReference>
<gene>
    <name evidence="1" type="ORF">J4D97_09635</name>
</gene>
<proteinExistence type="predicted"/>
<sequence>MTQAYLSALGFEPLDNHSRTTQRSPNDDSWRCMHTHAAQDGTHVYLEHPYLINRCRLSLSAAPLDQANVLADLSLDDKPGLEAALAAYFALHGGVGALIKPLSSTPLRPYRRRL</sequence>
<evidence type="ECO:0000313" key="2">
    <source>
        <dbReference type="Proteomes" id="UP000670527"/>
    </source>
</evidence>
<organism evidence="1 2">
    <name type="scientific">Hymenobacter defluvii</name>
    <dbReference type="NCBI Taxonomy" id="2054411"/>
    <lineage>
        <taxon>Bacteria</taxon>
        <taxon>Pseudomonadati</taxon>
        <taxon>Bacteroidota</taxon>
        <taxon>Cytophagia</taxon>
        <taxon>Cytophagales</taxon>
        <taxon>Hymenobacteraceae</taxon>
        <taxon>Hymenobacter</taxon>
    </lineage>
</organism>
<keyword evidence="2" id="KW-1185">Reference proteome</keyword>
<name>A0ABS3TB72_9BACT</name>
<dbReference type="Proteomes" id="UP000670527">
    <property type="component" value="Unassembled WGS sequence"/>
</dbReference>
<protein>
    <submittedName>
        <fullName evidence="1">Uncharacterized protein</fullName>
    </submittedName>
</protein>
<reference evidence="1 2" key="1">
    <citation type="submission" date="2021-03" db="EMBL/GenBank/DDBJ databases">
        <authorList>
            <person name="Kim M.K."/>
        </authorList>
    </citation>
    <scope>NUCLEOTIDE SEQUENCE [LARGE SCALE GENOMIC DNA]</scope>
    <source>
        <strain evidence="1 2">BT507</strain>
    </source>
</reference>
<dbReference type="RefSeq" id="WP_208307395.1">
    <property type="nucleotide sequence ID" value="NZ_JAGETX010000004.1"/>
</dbReference>
<accession>A0ABS3TB72</accession>
<evidence type="ECO:0000313" key="1">
    <source>
        <dbReference type="EMBL" id="MBO3270907.1"/>
    </source>
</evidence>
<comment type="caution">
    <text evidence="1">The sequence shown here is derived from an EMBL/GenBank/DDBJ whole genome shotgun (WGS) entry which is preliminary data.</text>
</comment>